<feature type="transmembrane region" description="Helical" evidence="5">
    <location>
        <begin position="165"/>
        <end position="186"/>
    </location>
</feature>
<dbReference type="InterPro" id="IPR051337">
    <property type="entry name" value="OPA_Antiporter"/>
</dbReference>
<dbReference type="AlphaFoldDB" id="A0AAV4HAS5"/>
<keyword evidence="2 5" id="KW-0812">Transmembrane</keyword>
<dbReference type="GO" id="GO:0035435">
    <property type="term" value="P:phosphate ion transmembrane transport"/>
    <property type="evidence" value="ECO:0007669"/>
    <property type="project" value="TreeGrafter"/>
</dbReference>
<sequence length="246" mass="27276">MPHEREWFLKLSPKERHGLWTKARKDGSMLRHKHRQQDKEAIVESLHALKLLPQEPELGHLKKDELVAVACKDSWYPGGPRQFHNVLTPQLGLVFLSYMLVSIVRGACSDWGQMYLVQNKQQTALVASSFSSSQEIGGIIGSIAAGYVADLMVSKSSGSVKPRYLISLFLTLLQTVGILAFLFITNSHSSQLWISSVAFVIGFGMYGAITLFGVLAMEVAPPKLEGTSHSVQQVLWMVKSLSEFCS</sequence>
<keyword evidence="3 5" id="KW-1133">Transmembrane helix</keyword>
<comment type="subcellular location">
    <subcellularLocation>
        <location evidence="1">Endomembrane system</location>
        <topology evidence="1">Multi-pass membrane protein</topology>
    </subcellularLocation>
</comment>
<organism evidence="6 7">
    <name type="scientific">Elysia marginata</name>
    <dbReference type="NCBI Taxonomy" id="1093978"/>
    <lineage>
        <taxon>Eukaryota</taxon>
        <taxon>Metazoa</taxon>
        <taxon>Spiralia</taxon>
        <taxon>Lophotrochozoa</taxon>
        <taxon>Mollusca</taxon>
        <taxon>Gastropoda</taxon>
        <taxon>Heterobranchia</taxon>
        <taxon>Euthyneura</taxon>
        <taxon>Panpulmonata</taxon>
        <taxon>Sacoglossa</taxon>
        <taxon>Placobranchoidea</taxon>
        <taxon>Plakobranchidae</taxon>
        <taxon>Elysia</taxon>
    </lineage>
</organism>
<dbReference type="PANTHER" id="PTHR43826">
    <property type="entry name" value="GLUCOSE-6-PHOSPHATE EXCHANGER SLC37A4"/>
    <property type="match status" value="1"/>
</dbReference>
<evidence type="ECO:0000256" key="1">
    <source>
        <dbReference type="ARBA" id="ARBA00004127"/>
    </source>
</evidence>
<feature type="transmembrane region" description="Helical" evidence="5">
    <location>
        <begin position="192"/>
        <end position="215"/>
    </location>
</feature>
<gene>
    <name evidence="6" type="ORF">ElyMa_004414300</name>
</gene>
<dbReference type="Proteomes" id="UP000762676">
    <property type="component" value="Unassembled WGS sequence"/>
</dbReference>
<feature type="transmembrane region" description="Helical" evidence="5">
    <location>
        <begin position="136"/>
        <end position="153"/>
    </location>
</feature>
<evidence type="ECO:0000256" key="4">
    <source>
        <dbReference type="ARBA" id="ARBA00023136"/>
    </source>
</evidence>
<dbReference type="InterPro" id="IPR036259">
    <property type="entry name" value="MFS_trans_sf"/>
</dbReference>
<evidence type="ECO:0000256" key="3">
    <source>
        <dbReference type="ARBA" id="ARBA00022989"/>
    </source>
</evidence>
<dbReference type="EMBL" id="BMAT01008900">
    <property type="protein sequence ID" value="GFR94856.1"/>
    <property type="molecule type" value="Genomic_DNA"/>
</dbReference>
<feature type="transmembrane region" description="Helical" evidence="5">
    <location>
        <begin position="91"/>
        <end position="116"/>
    </location>
</feature>
<dbReference type="Pfam" id="PF07690">
    <property type="entry name" value="MFS_1"/>
    <property type="match status" value="1"/>
</dbReference>
<evidence type="ECO:0000313" key="6">
    <source>
        <dbReference type="EMBL" id="GFR94856.1"/>
    </source>
</evidence>
<dbReference type="PANTHER" id="PTHR43826:SF3">
    <property type="entry name" value="GLUCOSE-6-PHOSPHATE EXCHANGER SLC37A4"/>
    <property type="match status" value="1"/>
</dbReference>
<keyword evidence="7" id="KW-1185">Reference proteome</keyword>
<evidence type="ECO:0000256" key="5">
    <source>
        <dbReference type="SAM" id="Phobius"/>
    </source>
</evidence>
<dbReference type="GO" id="GO:0005789">
    <property type="term" value="C:endoplasmic reticulum membrane"/>
    <property type="evidence" value="ECO:0007669"/>
    <property type="project" value="TreeGrafter"/>
</dbReference>
<evidence type="ECO:0000313" key="7">
    <source>
        <dbReference type="Proteomes" id="UP000762676"/>
    </source>
</evidence>
<proteinExistence type="predicted"/>
<dbReference type="SUPFAM" id="SSF103473">
    <property type="entry name" value="MFS general substrate transporter"/>
    <property type="match status" value="1"/>
</dbReference>
<protein>
    <submittedName>
        <fullName evidence="6">Glucose-6-phosphate exchanger SLC37A4</fullName>
    </submittedName>
</protein>
<comment type="caution">
    <text evidence="6">The sequence shown here is derived from an EMBL/GenBank/DDBJ whole genome shotgun (WGS) entry which is preliminary data.</text>
</comment>
<dbReference type="InterPro" id="IPR011701">
    <property type="entry name" value="MFS"/>
</dbReference>
<reference evidence="6 7" key="1">
    <citation type="journal article" date="2021" name="Elife">
        <title>Chloroplast acquisition without the gene transfer in kleptoplastic sea slugs, Plakobranchus ocellatus.</title>
        <authorList>
            <person name="Maeda T."/>
            <person name="Takahashi S."/>
            <person name="Yoshida T."/>
            <person name="Shimamura S."/>
            <person name="Takaki Y."/>
            <person name="Nagai Y."/>
            <person name="Toyoda A."/>
            <person name="Suzuki Y."/>
            <person name="Arimoto A."/>
            <person name="Ishii H."/>
            <person name="Satoh N."/>
            <person name="Nishiyama T."/>
            <person name="Hasebe M."/>
            <person name="Maruyama T."/>
            <person name="Minagawa J."/>
            <person name="Obokata J."/>
            <person name="Shigenobu S."/>
        </authorList>
    </citation>
    <scope>NUCLEOTIDE SEQUENCE [LARGE SCALE GENOMIC DNA]</scope>
</reference>
<dbReference type="Gene3D" id="1.20.1250.20">
    <property type="entry name" value="MFS general substrate transporter like domains"/>
    <property type="match status" value="1"/>
</dbReference>
<dbReference type="GO" id="GO:0061513">
    <property type="term" value="F:glucose 6-phosphate:phosphate antiporter activity"/>
    <property type="evidence" value="ECO:0007669"/>
    <property type="project" value="TreeGrafter"/>
</dbReference>
<accession>A0AAV4HAS5</accession>
<name>A0AAV4HAS5_9GAST</name>
<evidence type="ECO:0000256" key="2">
    <source>
        <dbReference type="ARBA" id="ARBA00022692"/>
    </source>
</evidence>
<keyword evidence="4 5" id="KW-0472">Membrane</keyword>